<proteinExistence type="predicted"/>
<keyword evidence="2" id="KW-1185">Reference proteome</keyword>
<name>A0A1I2ZDS4_9FIRM</name>
<dbReference type="EMBL" id="FOOX01000026">
    <property type="protein sequence ID" value="SFH35251.1"/>
    <property type="molecule type" value="Genomic_DNA"/>
</dbReference>
<sequence>MVPFPIINFGALKVNQVSSAGMVNMGPINIPIGSNSQNKTNRTGDNYGDISLLNYIGSNIIDTDLLDQLIEAVNIP</sequence>
<evidence type="ECO:0000313" key="2">
    <source>
        <dbReference type="Proteomes" id="UP000199337"/>
    </source>
</evidence>
<evidence type="ECO:0000313" key="1">
    <source>
        <dbReference type="EMBL" id="SFH35251.1"/>
    </source>
</evidence>
<organism evidence="1 2">
    <name type="scientific">Desulfotruncus arcticus DSM 17038</name>
    <dbReference type="NCBI Taxonomy" id="1121424"/>
    <lineage>
        <taxon>Bacteria</taxon>
        <taxon>Bacillati</taxon>
        <taxon>Bacillota</taxon>
        <taxon>Clostridia</taxon>
        <taxon>Eubacteriales</taxon>
        <taxon>Desulfallaceae</taxon>
        <taxon>Desulfotruncus</taxon>
    </lineage>
</organism>
<accession>A0A1I2ZDS4</accession>
<protein>
    <submittedName>
        <fullName evidence="1">Spore germination protein gerPA/gerPF</fullName>
    </submittedName>
</protein>
<reference evidence="2" key="1">
    <citation type="submission" date="2016-10" db="EMBL/GenBank/DDBJ databases">
        <authorList>
            <person name="Varghese N."/>
            <person name="Submissions S."/>
        </authorList>
    </citation>
    <scope>NUCLEOTIDE SEQUENCE [LARGE SCALE GENOMIC DNA]</scope>
    <source>
        <strain evidence="2">DSM 17038</strain>
    </source>
</reference>
<dbReference type="Proteomes" id="UP000199337">
    <property type="component" value="Unassembled WGS sequence"/>
</dbReference>
<dbReference type="AlphaFoldDB" id="A0A1I2ZDS4"/>
<gene>
    <name evidence="1" type="ORF">SAMN05660649_04865</name>
</gene>